<evidence type="ECO:0000313" key="1">
    <source>
        <dbReference type="EMBL" id="RAV77375.1"/>
    </source>
</evidence>
<name>A0A178HC22_9LACT</name>
<evidence type="ECO:0000313" key="2">
    <source>
        <dbReference type="Proteomes" id="UP000251923"/>
    </source>
</evidence>
<dbReference type="NCBIfam" id="NF041285">
    <property type="entry name" value="ABC_SBP_TrpX"/>
    <property type="match status" value="1"/>
</dbReference>
<dbReference type="EMBL" id="QMHM01000026">
    <property type="protein sequence ID" value="RAV77375.1"/>
    <property type="molecule type" value="Genomic_DNA"/>
</dbReference>
<sequence>MKKITSFGVILITALAVLFLAMPTLIQHRTASENQAKTNVSQEDIKDTDHKIRIGLLQLTEHPALDDIRQGVYDQLAERGYVNGENVEIDFANGQGDQNNLKMLSDKMVSDGAEYLVGIATPAAQALKNVANDQVPVVMAAVSDPVGAGLVKDLDQPGFQVTGVRDVPPVKEQFDLIKRVMPDIKTVGIIYNSSETNAQNNVRMAKEHAKELGLNVVEKTITSTNDLAQVAEQLAQEVEAIWVPNDNSIASSMNTLISVTDHYRIPVFPVVDTMVVDGGMATVGLNQYQLGVDSANVLADLIEGADPRNYSVVIPEKKALTINSKKANELGIEIPNDVVNEATDVAKEGK</sequence>
<dbReference type="SUPFAM" id="SSF53822">
    <property type="entry name" value="Periplasmic binding protein-like I"/>
    <property type="match status" value="1"/>
</dbReference>
<protein>
    <submittedName>
        <fullName evidence="1">ABC transporter substrate-binding protein</fullName>
    </submittedName>
</protein>
<dbReference type="GeneID" id="86971640"/>
<dbReference type="PANTHER" id="PTHR35271:SF1">
    <property type="entry name" value="ABC TRANSPORTER, SUBSTRATE-BINDING LIPOPROTEIN"/>
    <property type="match status" value="1"/>
</dbReference>
<dbReference type="PANTHER" id="PTHR35271">
    <property type="entry name" value="ABC TRANSPORTER, SUBSTRATE-BINDING LIPOPROTEIN-RELATED"/>
    <property type="match status" value="1"/>
</dbReference>
<dbReference type="CDD" id="cd06325">
    <property type="entry name" value="PBP1_ABC_unchar_transporter"/>
    <property type="match status" value="1"/>
</dbReference>
<dbReference type="Proteomes" id="UP000251923">
    <property type="component" value="Unassembled WGS sequence"/>
</dbReference>
<dbReference type="InterPro" id="IPR047776">
    <property type="entry name" value="ABC_SBP_TrpX-like"/>
</dbReference>
<dbReference type="Gene3D" id="3.40.50.2300">
    <property type="match status" value="2"/>
</dbReference>
<reference evidence="1 2" key="1">
    <citation type="submission" date="2018-04" db="EMBL/GenBank/DDBJ databases">
        <title>Aerococcus urinae genomes.</title>
        <authorList>
            <person name="Hilt E."/>
            <person name="Gilbert N.M."/>
            <person name="Thomas-White K."/>
            <person name="Putonti C."/>
            <person name="Lewis A.L."/>
            <person name="Visck K.L."/>
            <person name="Wolfe A.J."/>
        </authorList>
    </citation>
    <scope>NUCLEOTIDE SEQUENCE [LARGE SCALE GENOMIC DNA]</scope>
    <source>
        <strain evidence="1 2">UMB7480</strain>
    </source>
</reference>
<organism evidence="1 2">
    <name type="scientific">Aerococcus urinae</name>
    <dbReference type="NCBI Taxonomy" id="1376"/>
    <lineage>
        <taxon>Bacteria</taxon>
        <taxon>Bacillati</taxon>
        <taxon>Bacillota</taxon>
        <taxon>Bacilli</taxon>
        <taxon>Lactobacillales</taxon>
        <taxon>Aerococcaceae</taxon>
        <taxon>Aerococcus</taxon>
    </lineage>
</organism>
<accession>A0A178HC22</accession>
<dbReference type="RefSeq" id="WP_064293572.1">
    <property type="nucleotide sequence ID" value="NZ_JASODP010000020.1"/>
</dbReference>
<dbReference type="AlphaFoldDB" id="A0A178HC22"/>
<dbReference type="InterPro" id="IPR007487">
    <property type="entry name" value="ABC_transpt-TYRBP-like"/>
</dbReference>
<gene>
    <name evidence="1" type="ORF">DBT54_08995</name>
</gene>
<proteinExistence type="predicted"/>
<comment type="caution">
    <text evidence="1">The sequence shown here is derived from an EMBL/GenBank/DDBJ whole genome shotgun (WGS) entry which is preliminary data.</text>
</comment>
<dbReference type="InterPro" id="IPR028082">
    <property type="entry name" value="Peripla_BP_I"/>
</dbReference>
<dbReference type="Pfam" id="PF04392">
    <property type="entry name" value="ABC_sub_bind"/>
    <property type="match status" value="1"/>
</dbReference>